<gene>
    <name evidence="12" type="ORF">IMG5_085320</name>
</gene>
<evidence type="ECO:0000259" key="9">
    <source>
        <dbReference type="PROSITE" id="PS50089"/>
    </source>
</evidence>
<evidence type="ECO:0000256" key="1">
    <source>
        <dbReference type="ARBA" id="ARBA00022723"/>
    </source>
</evidence>
<dbReference type="Gene3D" id="3.30.40.10">
    <property type="entry name" value="Zinc/RING finger domain, C3HC4 (zinc finger)"/>
    <property type="match status" value="1"/>
</dbReference>
<feature type="domain" description="RING-type" evidence="9">
    <location>
        <begin position="552"/>
        <end position="590"/>
    </location>
</feature>
<dbReference type="SMART" id="SM00490">
    <property type="entry name" value="HELICc"/>
    <property type="match status" value="1"/>
</dbReference>
<dbReference type="GO" id="GO:0008107">
    <property type="term" value="F:galactoside 2-alpha-L-fucosyltransferase activity"/>
    <property type="evidence" value="ECO:0007669"/>
    <property type="project" value="UniProtKB-EC"/>
</dbReference>
<dbReference type="InterPro" id="IPR001841">
    <property type="entry name" value="Znf_RING"/>
</dbReference>
<dbReference type="Proteomes" id="UP000008983">
    <property type="component" value="Unassembled WGS sequence"/>
</dbReference>
<dbReference type="Gene3D" id="3.40.50.10810">
    <property type="entry name" value="Tandem AAA-ATPase domain"/>
    <property type="match status" value="1"/>
</dbReference>
<dbReference type="InterPro" id="IPR050628">
    <property type="entry name" value="SNF2_RAD54_helicase_TF"/>
</dbReference>
<dbReference type="GO" id="GO:0017111">
    <property type="term" value="F:ribonucleoside triphosphate phosphatase activity"/>
    <property type="evidence" value="ECO:0007669"/>
    <property type="project" value="UniProtKB-EC"/>
</dbReference>
<dbReference type="SMART" id="SM00487">
    <property type="entry name" value="DEXDc"/>
    <property type="match status" value="1"/>
</dbReference>
<dbReference type="Gene3D" id="3.40.50.300">
    <property type="entry name" value="P-loop containing nucleotide triphosphate hydrolases"/>
    <property type="match status" value="1"/>
</dbReference>
<dbReference type="SMART" id="SM00184">
    <property type="entry name" value="RING"/>
    <property type="match status" value="1"/>
</dbReference>
<dbReference type="InterPro" id="IPR038718">
    <property type="entry name" value="SNF2-like_sf"/>
</dbReference>
<organism evidence="12 13">
    <name type="scientific">Ichthyophthirius multifiliis</name>
    <name type="common">White spot disease agent</name>
    <name type="synonym">Ich</name>
    <dbReference type="NCBI Taxonomy" id="5932"/>
    <lineage>
        <taxon>Eukaryota</taxon>
        <taxon>Sar</taxon>
        <taxon>Alveolata</taxon>
        <taxon>Ciliophora</taxon>
        <taxon>Intramacronucleata</taxon>
        <taxon>Oligohymenophorea</taxon>
        <taxon>Hymenostomatida</taxon>
        <taxon>Ophryoglenina</taxon>
        <taxon>Ichthyophthirius</taxon>
    </lineage>
</organism>
<evidence type="ECO:0000313" key="13">
    <source>
        <dbReference type="Proteomes" id="UP000008983"/>
    </source>
</evidence>
<dbReference type="STRING" id="857967.G0QQX6"/>
<accession>G0QQX6</accession>
<dbReference type="OrthoDB" id="448448at2759"/>
<keyword evidence="3 8" id="KW-0863">Zinc-finger</keyword>
<dbReference type="GO" id="GO:0008094">
    <property type="term" value="F:ATP-dependent activity, acting on DNA"/>
    <property type="evidence" value="ECO:0007669"/>
    <property type="project" value="TreeGrafter"/>
</dbReference>
<keyword evidence="6" id="KW-0862">Zinc</keyword>
<dbReference type="InterPro" id="IPR013083">
    <property type="entry name" value="Znf_RING/FYVE/PHD"/>
</dbReference>
<dbReference type="InParanoid" id="G0QQX6"/>
<dbReference type="InterPro" id="IPR049730">
    <property type="entry name" value="SNF2/RAD54-like_C"/>
</dbReference>
<dbReference type="GeneID" id="14908542"/>
<dbReference type="Pfam" id="PF00176">
    <property type="entry name" value="SNF2-rel_dom"/>
    <property type="match status" value="1"/>
</dbReference>
<dbReference type="RefSeq" id="XP_004035866.1">
    <property type="nucleotide sequence ID" value="XM_004035818.1"/>
</dbReference>
<dbReference type="PROSITE" id="PS51192">
    <property type="entry name" value="HELICASE_ATP_BIND_1"/>
    <property type="match status" value="1"/>
</dbReference>
<reference evidence="12 13" key="1">
    <citation type="submission" date="2011-07" db="EMBL/GenBank/DDBJ databases">
        <authorList>
            <person name="Coyne R."/>
            <person name="Brami D."/>
            <person name="Johnson J."/>
            <person name="Hostetler J."/>
            <person name="Hannick L."/>
            <person name="Clark T."/>
            <person name="Cassidy-Hanley D."/>
            <person name="Inman J."/>
        </authorList>
    </citation>
    <scope>NUCLEOTIDE SEQUENCE [LARGE SCALE GENOMIC DNA]</scope>
    <source>
        <strain evidence="12 13">G5</strain>
    </source>
</reference>
<dbReference type="InterPro" id="IPR014001">
    <property type="entry name" value="Helicase_ATP-bd"/>
</dbReference>
<dbReference type="GO" id="GO:0008270">
    <property type="term" value="F:zinc ion binding"/>
    <property type="evidence" value="ECO:0007669"/>
    <property type="project" value="UniProtKB-KW"/>
</dbReference>
<dbReference type="GO" id="GO:0005524">
    <property type="term" value="F:ATP binding"/>
    <property type="evidence" value="ECO:0007669"/>
    <property type="project" value="UniProtKB-KW"/>
</dbReference>
<feature type="domain" description="Helicase C-terminal" evidence="11">
    <location>
        <begin position="623"/>
        <end position="787"/>
    </location>
</feature>
<dbReference type="AlphaFoldDB" id="G0QQX6"/>
<dbReference type="eggNOG" id="KOG1001">
    <property type="taxonomic scope" value="Eukaryota"/>
</dbReference>
<keyword evidence="12" id="KW-0808">Transferase</keyword>
<dbReference type="SUPFAM" id="SSF52540">
    <property type="entry name" value="P-loop containing nucleoside triphosphate hydrolases"/>
    <property type="match status" value="2"/>
</dbReference>
<evidence type="ECO:0000313" key="12">
    <source>
        <dbReference type="EMBL" id="EGR32380.1"/>
    </source>
</evidence>
<keyword evidence="13" id="KW-1185">Reference proteome</keyword>
<evidence type="ECO:0000256" key="3">
    <source>
        <dbReference type="ARBA" id="ARBA00022771"/>
    </source>
</evidence>
<dbReference type="PROSITE" id="PS50089">
    <property type="entry name" value="ZF_RING_2"/>
    <property type="match status" value="1"/>
</dbReference>
<dbReference type="InterPro" id="IPR027417">
    <property type="entry name" value="P-loop_NTPase"/>
</dbReference>
<dbReference type="SUPFAM" id="SSF57850">
    <property type="entry name" value="RING/U-box"/>
    <property type="match status" value="1"/>
</dbReference>
<evidence type="ECO:0000256" key="6">
    <source>
        <dbReference type="ARBA" id="ARBA00022833"/>
    </source>
</evidence>
<dbReference type="InterPro" id="IPR000330">
    <property type="entry name" value="SNF2_N"/>
</dbReference>
<dbReference type="PANTHER" id="PTHR45626">
    <property type="entry name" value="TRANSCRIPTION TERMINATION FACTOR 2-RELATED"/>
    <property type="match status" value="1"/>
</dbReference>
<keyword evidence="5" id="KW-0347">Helicase</keyword>
<dbReference type="PROSITE" id="PS51194">
    <property type="entry name" value="HELICASE_CTER"/>
    <property type="match status" value="1"/>
</dbReference>
<evidence type="ECO:0000256" key="7">
    <source>
        <dbReference type="ARBA" id="ARBA00022840"/>
    </source>
</evidence>
<dbReference type="GO" id="GO:0006281">
    <property type="term" value="P:DNA repair"/>
    <property type="evidence" value="ECO:0007669"/>
    <property type="project" value="TreeGrafter"/>
</dbReference>
<dbReference type="EC" id="2.4.1.69" evidence="12"/>
<dbReference type="Pfam" id="PF13923">
    <property type="entry name" value="zf-C3HC4_2"/>
    <property type="match status" value="1"/>
</dbReference>
<keyword evidence="1" id="KW-0479">Metal-binding</keyword>
<keyword evidence="12" id="KW-0328">Glycosyltransferase</keyword>
<dbReference type="PROSITE" id="PS00518">
    <property type="entry name" value="ZF_RING_1"/>
    <property type="match status" value="1"/>
</dbReference>
<proteinExistence type="predicted"/>
<dbReference type="PANTHER" id="PTHR45626:SF22">
    <property type="entry name" value="DNA REPAIR PROTEIN RAD5"/>
    <property type="match status" value="1"/>
</dbReference>
<dbReference type="EMBL" id="GL983692">
    <property type="protein sequence ID" value="EGR32380.1"/>
    <property type="molecule type" value="Genomic_DNA"/>
</dbReference>
<dbReference type="InterPro" id="IPR017907">
    <property type="entry name" value="Znf_RING_CS"/>
</dbReference>
<evidence type="ECO:0000256" key="8">
    <source>
        <dbReference type="PROSITE-ProRule" id="PRU00175"/>
    </source>
</evidence>
<keyword evidence="2" id="KW-0547">Nucleotide-binding</keyword>
<evidence type="ECO:0000259" key="10">
    <source>
        <dbReference type="PROSITE" id="PS51192"/>
    </source>
</evidence>
<evidence type="ECO:0000256" key="5">
    <source>
        <dbReference type="ARBA" id="ARBA00022806"/>
    </source>
</evidence>
<dbReference type="FunCoup" id="G0QQX6">
    <property type="interactions" value="63"/>
</dbReference>
<dbReference type="EC" id="3.6.1.15" evidence="12"/>
<feature type="domain" description="Helicase ATP-binding" evidence="10">
    <location>
        <begin position="172"/>
        <end position="361"/>
    </location>
</feature>
<protein>
    <submittedName>
        <fullName evidence="12">Snf2 superfamily rad5 protein, putative</fullName>
        <ecNumber evidence="12">2.4.1.69</ecNumber>
        <ecNumber evidence="12">3.6.1.15</ecNumber>
    </submittedName>
</protein>
<evidence type="ECO:0000259" key="11">
    <source>
        <dbReference type="PROSITE" id="PS51194"/>
    </source>
</evidence>
<dbReference type="OMA" id="ETTVWRL"/>
<keyword evidence="7" id="KW-0067">ATP-binding</keyword>
<dbReference type="CDD" id="cd18008">
    <property type="entry name" value="DEXDc_SHPRH-like"/>
    <property type="match status" value="1"/>
</dbReference>
<dbReference type="Pfam" id="PF00271">
    <property type="entry name" value="Helicase_C"/>
    <property type="match status" value="1"/>
</dbReference>
<keyword evidence="4 12" id="KW-0378">Hydrolase</keyword>
<name>G0QQX6_ICHMU</name>
<evidence type="ECO:0000256" key="2">
    <source>
        <dbReference type="ARBA" id="ARBA00022741"/>
    </source>
</evidence>
<evidence type="ECO:0000256" key="4">
    <source>
        <dbReference type="ARBA" id="ARBA00022801"/>
    </source>
</evidence>
<dbReference type="InterPro" id="IPR001650">
    <property type="entry name" value="Helicase_C-like"/>
</dbReference>
<dbReference type="CDD" id="cd18793">
    <property type="entry name" value="SF2_C_SNF"/>
    <property type="match status" value="1"/>
</dbReference>
<dbReference type="GO" id="GO:0005634">
    <property type="term" value="C:nucleus"/>
    <property type="evidence" value="ECO:0007669"/>
    <property type="project" value="TreeGrafter"/>
</dbReference>
<sequence>MSTFSPIKLKVKIWLLRNCITSPITRLAEEKEENKQGLILKIYKETKDCFRKLFIMTNLEKKTEALINVLNVKKKENSSNKSIVDILNVSSSEFPHSELYLTEKPRSFVSELHDYQKQALTWMLIREGKLFYDKQEKNSRILHPLWEEYAVQGDFSLFFNPFSGQISVKIPKNGGRKCRGGILADEMGLGKTIMVLSLIHYGKFWRENMLKNEDQSLSEDEDVEFQDKKKKKEKKGNTLIVMPVTLISQWEEEINTHSMKNSISCFIYYGNQRKKGLEDYDIVLTTYGTLSSEFQIENSELFKYKWDRIVLDEAHYIKGRIVQVAKAAFGLKGVHKWAVSGTPLQNKVEEVFSLVCFLEYEPWCDFSWWNNYVNENAEMVQKVLQPILLRRTKNSVDQEGNRIIQLTQKKQQIQLVDFSKEEMEIYNCVREKSQEIFNGLIEKGIALTNYMKVFEILLRLRQLCDHVFMIQARSDVFSREKMEEKIWGFYQAFQRKSQENINAFEIVFDENFNENRIEVKNNKNNNNSNNNNNKNYVNNIIDDLQKENIQYCCVCLDSMEDAVITGCLHVFCRLCAIRSIENVGMCPTCRSYITKDDIMTVPRDNKFGFDVEKNFKRSSKMNAVFEYLNNVLNSKNDKCVIFSQFLAMFDLFEIDFKQNNMKYLRLDGSLNQKQRSDVIKKFNEDDSYRIFLISLKAGGVGLNLVRANHVFLIDPWWNPAVEEQAVDRIHRIGQKKDVNVIRFIMRNSIEERMIKLHEEKKHLFEITIASCQKDKKKEINLECFKYLINQ</sequence>
<dbReference type="GO" id="GO:0004386">
    <property type="term" value="F:helicase activity"/>
    <property type="evidence" value="ECO:0007669"/>
    <property type="project" value="UniProtKB-KW"/>
</dbReference>